<evidence type="ECO:0000313" key="2">
    <source>
        <dbReference type="Proteomes" id="UP000295455"/>
    </source>
</evidence>
<reference evidence="1 2" key="1">
    <citation type="submission" date="2019-03" db="EMBL/GenBank/DDBJ databases">
        <title>Genomic Encyclopedia of Type Strains, Phase IV (KMG-IV): sequencing the most valuable type-strain genomes for metagenomic binning, comparative biology and taxonomic classification.</title>
        <authorList>
            <person name="Goeker M."/>
        </authorList>
    </citation>
    <scope>NUCLEOTIDE SEQUENCE [LARGE SCALE GENOMIC DNA]</scope>
    <source>
        <strain evidence="1 2">DSM 18792</strain>
    </source>
</reference>
<evidence type="ECO:0000313" key="1">
    <source>
        <dbReference type="EMBL" id="TCL65515.1"/>
    </source>
</evidence>
<accession>A0A4R1RHG4</accession>
<proteinExistence type="predicted"/>
<gene>
    <name evidence="1" type="ORF">EV196_105176</name>
</gene>
<organism evidence="1 2">
    <name type="scientific">Mariniflexile fucanivorans</name>
    <dbReference type="NCBI Taxonomy" id="264023"/>
    <lineage>
        <taxon>Bacteria</taxon>
        <taxon>Pseudomonadati</taxon>
        <taxon>Bacteroidota</taxon>
        <taxon>Flavobacteriia</taxon>
        <taxon>Flavobacteriales</taxon>
        <taxon>Flavobacteriaceae</taxon>
        <taxon>Mariniflexile</taxon>
    </lineage>
</organism>
<keyword evidence="2" id="KW-1185">Reference proteome</keyword>
<name>A0A4R1RHG4_9FLAO</name>
<dbReference type="Proteomes" id="UP000295455">
    <property type="component" value="Unassembled WGS sequence"/>
</dbReference>
<comment type="caution">
    <text evidence="1">The sequence shown here is derived from an EMBL/GenBank/DDBJ whole genome shotgun (WGS) entry which is preliminary data.</text>
</comment>
<dbReference type="RefSeq" id="WP_132217928.1">
    <property type="nucleotide sequence ID" value="NZ_OX156936.1"/>
</dbReference>
<protein>
    <submittedName>
        <fullName evidence="1">Uncharacterized protein</fullName>
    </submittedName>
</protein>
<dbReference type="AlphaFoldDB" id="A0A4R1RHG4"/>
<sequence>MKINKNILFLLILISSNILFSQKFSYHWDKETGEITSFDKHIFEFKNTYIYDMDFEKKGETYPVDFVLLIEKKDRNTNGRLVTMWDNKKTSIKILNCFEKTYLNSTDKYFTIKCENLKGGIMYFNLDYQSSWRLWIDKGENERIYFLK</sequence>
<dbReference type="EMBL" id="SLUP01000005">
    <property type="protein sequence ID" value="TCL65515.1"/>
    <property type="molecule type" value="Genomic_DNA"/>
</dbReference>